<dbReference type="InterPro" id="IPR039774">
    <property type="entry name" value="Sin3-like"/>
</dbReference>
<keyword evidence="3 4" id="KW-0539">Nucleus</keyword>
<feature type="compositionally biased region" description="Basic and acidic residues" evidence="5">
    <location>
        <begin position="358"/>
        <end position="367"/>
    </location>
</feature>
<dbReference type="GO" id="GO:0000118">
    <property type="term" value="C:histone deacetylase complex"/>
    <property type="evidence" value="ECO:0007669"/>
    <property type="project" value="TreeGrafter"/>
</dbReference>
<dbReference type="GO" id="GO:0003714">
    <property type="term" value="F:transcription corepressor activity"/>
    <property type="evidence" value="ECO:0007669"/>
    <property type="project" value="InterPro"/>
</dbReference>
<gene>
    <name evidence="6" type="ORF">HS088_TW13G01404</name>
</gene>
<dbReference type="AlphaFoldDB" id="A0A7J7CWL4"/>
<feature type="region of interest" description="Disordered" evidence="5">
    <location>
        <begin position="347"/>
        <end position="367"/>
    </location>
</feature>
<dbReference type="InterPro" id="IPR036600">
    <property type="entry name" value="PAH_sf"/>
</dbReference>
<evidence type="ECO:0000256" key="1">
    <source>
        <dbReference type="ARBA" id="ARBA00004123"/>
    </source>
</evidence>
<dbReference type="SUPFAM" id="SSF47762">
    <property type="entry name" value="PAH2 domain"/>
    <property type="match status" value="3"/>
</dbReference>
<protein>
    <submittedName>
        <fullName evidence="6">Paired amphipathic helix protein Sin3-like 4-like isoform X6</fullName>
    </submittedName>
</protein>
<comment type="subcellular location">
    <subcellularLocation>
        <location evidence="1 4">Nucleus</location>
    </subcellularLocation>
</comment>
<evidence type="ECO:0000256" key="3">
    <source>
        <dbReference type="ARBA" id="ARBA00023242"/>
    </source>
</evidence>
<accession>A0A7J7CWL4</accession>
<dbReference type="OrthoDB" id="4728498at2759"/>
<sequence>MKQVVEEQAMKTAAMKRWSRAQHHHHQYYNYSTTFIRQVHRRFKKTQQPEKLRLYKQIMKDFKYRKIDVQTVVLRIRDLFHGCDDMIASFNFFLVDGRRHCIDARLQESIDFVNKVRIRFRDQEDVYAKFLHVVKQSKTEGLCSGDDMFAEVAALFRDHQDLLDGFRELVGDGDDRESDRIIGDEELVSDDNESEIQQQVSDRIIGDEELESDDHESEIQQQVSDRIIGDEELESDDHESEIQQEVSDRIIGDEELVSDDKESEIQQQVKVSGYHEFLDFVKKVKHRLQNQEHVYANFIDVVSRSKTDLKTLADIFPEIAALFRDHQDLLNAFKELIYGNDSKGKHRDISGLHQQHQQKHERQRKDHSEWGERVATWCRKVRSRMRCSDRYLYFLRCIYHYSRGDIGRNQLLDMVKGYSELKLELNRILEHCESKGGESYWLQPPSEHREVFDETDPRSQLNDQFVCKASHFNFKIPNPSNHERRLFMWEDERLKLDLEKEAVTLATKNIKKGENIHDQVTALNRKCKQLYGKDATTIVAKLGEPKEMVLNQLKNRKETLKSSLKDLKVPS</sequence>
<dbReference type="Pfam" id="PF02671">
    <property type="entry name" value="PAH"/>
    <property type="match status" value="3"/>
</dbReference>
<evidence type="ECO:0000256" key="4">
    <source>
        <dbReference type="PROSITE-ProRule" id="PRU00810"/>
    </source>
</evidence>
<dbReference type="Proteomes" id="UP000593562">
    <property type="component" value="Unassembled WGS sequence"/>
</dbReference>
<dbReference type="FunCoup" id="A0A7J7CWL4">
    <property type="interactions" value="72"/>
</dbReference>
<dbReference type="GO" id="GO:0000785">
    <property type="term" value="C:chromatin"/>
    <property type="evidence" value="ECO:0007669"/>
    <property type="project" value="TreeGrafter"/>
</dbReference>
<dbReference type="InParanoid" id="A0A7J7CWL4"/>
<keyword evidence="2" id="KW-0678">Repressor</keyword>
<comment type="caution">
    <text evidence="6">The sequence shown here is derived from an EMBL/GenBank/DDBJ whole genome shotgun (WGS) entry which is preliminary data.</text>
</comment>
<name>A0A7J7CWL4_TRIWF</name>
<proteinExistence type="predicted"/>
<dbReference type="PROSITE" id="PS51477">
    <property type="entry name" value="PAH"/>
    <property type="match status" value="2"/>
</dbReference>
<dbReference type="PANTHER" id="PTHR12346">
    <property type="entry name" value="SIN3B-RELATED"/>
    <property type="match status" value="1"/>
</dbReference>
<evidence type="ECO:0000313" key="7">
    <source>
        <dbReference type="Proteomes" id="UP000593562"/>
    </source>
</evidence>
<dbReference type="GO" id="GO:0000122">
    <property type="term" value="P:negative regulation of transcription by RNA polymerase II"/>
    <property type="evidence" value="ECO:0007669"/>
    <property type="project" value="TreeGrafter"/>
</dbReference>
<dbReference type="Gene3D" id="1.20.1160.11">
    <property type="entry name" value="Paired amphipathic helix"/>
    <property type="match status" value="3"/>
</dbReference>
<evidence type="ECO:0000313" key="6">
    <source>
        <dbReference type="EMBL" id="KAF5738505.1"/>
    </source>
</evidence>
<reference evidence="6 7" key="1">
    <citation type="journal article" date="2020" name="Nat. Commun.">
        <title>Genome of Tripterygium wilfordii and identification of cytochrome P450 involved in triptolide biosynthesis.</title>
        <authorList>
            <person name="Tu L."/>
            <person name="Su P."/>
            <person name="Zhang Z."/>
            <person name="Gao L."/>
            <person name="Wang J."/>
            <person name="Hu T."/>
            <person name="Zhou J."/>
            <person name="Zhang Y."/>
            <person name="Zhao Y."/>
            <person name="Liu Y."/>
            <person name="Song Y."/>
            <person name="Tong Y."/>
            <person name="Lu Y."/>
            <person name="Yang J."/>
            <person name="Xu C."/>
            <person name="Jia M."/>
            <person name="Peters R.J."/>
            <person name="Huang L."/>
            <person name="Gao W."/>
        </authorList>
    </citation>
    <scope>NUCLEOTIDE SEQUENCE [LARGE SCALE GENOMIC DNA]</scope>
    <source>
        <strain evidence="7">cv. XIE 37</strain>
        <tissue evidence="6">Leaf</tissue>
    </source>
</reference>
<dbReference type="InterPro" id="IPR003822">
    <property type="entry name" value="PAH"/>
</dbReference>
<evidence type="ECO:0000256" key="2">
    <source>
        <dbReference type="ARBA" id="ARBA00022491"/>
    </source>
</evidence>
<keyword evidence="7" id="KW-1185">Reference proteome</keyword>
<dbReference type="EMBL" id="JAAARO010000013">
    <property type="protein sequence ID" value="KAF5738505.1"/>
    <property type="molecule type" value="Genomic_DNA"/>
</dbReference>
<dbReference type="PANTHER" id="PTHR12346:SF0">
    <property type="entry name" value="SIN3A, ISOFORM G"/>
    <property type="match status" value="1"/>
</dbReference>
<organism evidence="6 7">
    <name type="scientific">Tripterygium wilfordii</name>
    <name type="common">Thunder God vine</name>
    <dbReference type="NCBI Taxonomy" id="458696"/>
    <lineage>
        <taxon>Eukaryota</taxon>
        <taxon>Viridiplantae</taxon>
        <taxon>Streptophyta</taxon>
        <taxon>Embryophyta</taxon>
        <taxon>Tracheophyta</taxon>
        <taxon>Spermatophyta</taxon>
        <taxon>Magnoliopsida</taxon>
        <taxon>eudicotyledons</taxon>
        <taxon>Gunneridae</taxon>
        <taxon>Pentapetalae</taxon>
        <taxon>rosids</taxon>
        <taxon>fabids</taxon>
        <taxon>Celastrales</taxon>
        <taxon>Celastraceae</taxon>
        <taxon>Tripterygium</taxon>
    </lineage>
</organism>
<evidence type="ECO:0000256" key="5">
    <source>
        <dbReference type="SAM" id="MobiDB-lite"/>
    </source>
</evidence>